<dbReference type="Proteomes" id="UP000054549">
    <property type="component" value="Unassembled WGS sequence"/>
</dbReference>
<sequence>MRSQVTGWEGSAADARVYHDAIQSDLIIPEGCYYLADAGFPHGCRIPDLVPTFSYLVSFMRYLQNKHYLIR</sequence>
<evidence type="ECO:0008006" key="3">
    <source>
        <dbReference type="Google" id="ProtNLM"/>
    </source>
</evidence>
<evidence type="ECO:0000313" key="2">
    <source>
        <dbReference type="Proteomes" id="UP000054549"/>
    </source>
</evidence>
<dbReference type="AlphaFoldDB" id="A0A0C2SP62"/>
<protein>
    <recommendedName>
        <fullName evidence="3">DDE Tnp4 domain-containing protein</fullName>
    </recommendedName>
</protein>
<organism evidence="1 2">
    <name type="scientific">Amanita muscaria (strain Koide BX008)</name>
    <dbReference type="NCBI Taxonomy" id="946122"/>
    <lineage>
        <taxon>Eukaryota</taxon>
        <taxon>Fungi</taxon>
        <taxon>Dikarya</taxon>
        <taxon>Basidiomycota</taxon>
        <taxon>Agaricomycotina</taxon>
        <taxon>Agaricomycetes</taxon>
        <taxon>Agaricomycetidae</taxon>
        <taxon>Agaricales</taxon>
        <taxon>Pluteineae</taxon>
        <taxon>Amanitaceae</taxon>
        <taxon>Amanita</taxon>
    </lineage>
</organism>
<gene>
    <name evidence="1" type="ORF">M378DRAFT_90297</name>
</gene>
<name>A0A0C2SP62_AMAMK</name>
<proteinExistence type="predicted"/>
<evidence type="ECO:0000313" key="1">
    <source>
        <dbReference type="EMBL" id="KIL55799.1"/>
    </source>
</evidence>
<dbReference type="EMBL" id="KN818472">
    <property type="protein sequence ID" value="KIL55799.1"/>
    <property type="molecule type" value="Genomic_DNA"/>
</dbReference>
<accession>A0A0C2SP62</accession>
<keyword evidence="2" id="KW-1185">Reference proteome</keyword>
<dbReference type="OrthoDB" id="1681765at2759"/>
<dbReference type="InParanoid" id="A0A0C2SP62"/>
<dbReference type="HOGENOM" id="CLU_2739492_0_0_1"/>
<reference evidence="1 2" key="1">
    <citation type="submission" date="2014-04" db="EMBL/GenBank/DDBJ databases">
        <title>Evolutionary Origins and Diversification of the Mycorrhizal Mutualists.</title>
        <authorList>
            <consortium name="DOE Joint Genome Institute"/>
            <consortium name="Mycorrhizal Genomics Consortium"/>
            <person name="Kohler A."/>
            <person name="Kuo A."/>
            <person name="Nagy L.G."/>
            <person name="Floudas D."/>
            <person name="Copeland A."/>
            <person name="Barry K.W."/>
            <person name="Cichocki N."/>
            <person name="Veneault-Fourrey C."/>
            <person name="LaButti K."/>
            <person name="Lindquist E.A."/>
            <person name="Lipzen A."/>
            <person name="Lundell T."/>
            <person name="Morin E."/>
            <person name="Murat C."/>
            <person name="Riley R."/>
            <person name="Ohm R."/>
            <person name="Sun H."/>
            <person name="Tunlid A."/>
            <person name="Henrissat B."/>
            <person name="Grigoriev I.V."/>
            <person name="Hibbett D.S."/>
            <person name="Martin F."/>
        </authorList>
    </citation>
    <scope>NUCLEOTIDE SEQUENCE [LARGE SCALE GENOMIC DNA]</scope>
    <source>
        <strain evidence="1 2">Koide BX008</strain>
    </source>
</reference>